<evidence type="ECO:0000313" key="1">
    <source>
        <dbReference type="EMBL" id="CRG92703.1"/>
    </source>
</evidence>
<reference evidence="1 2" key="1">
    <citation type="submission" date="2015-04" db="EMBL/GenBank/DDBJ databases">
        <authorList>
            <person name="Syromyatnikov M.Y."/>
            <person name="Popov V.N."/>
        </authorList>
    </citation>
    <scope>NUCLEOTIDE SEQUENCE [LARGE SCALE GENOMIC DNA]</scope>
    <source>
        <strain evidence="1">WF-38-12</strain>
    </source>
</reference>
<gene>
    <name evidence="1" type="ORF">PISL3812_09769</name>
</gene>
<evidence type="ECO:0000313" key="2">
    <source>
        <dbReference type="Proteomes" id="UP000054383"/>
    </source>
</evidence>
<proteinExistence type="predicted"/>
<accession>A0A0U1MAP0</accession>
<protein>
    <submittedName>
        <fullName evidence="1">Uncharacterized protein</fullName>
    </submittedName>
</protein>
<dbReference type="OrthoDB" id="10653225at2759"/>
<dbReference type="EMBL" id="CVMT01000014">
    <property type="protein sequence ID" value="CRG92703.1"/>
    <property type="molecule type" value="Genomic_DNA"/>
</dbReference>
<dbReference type="AlphaFoldDB" id="A0A0U1MAP0"/>
<keyword evidence="2" id="KW-1185">Reference proteome</keyword>
<organism evidence="1 2">
    <name type="scientific">Talaromyces islandicus</name>
    <name type="common">Penicillium islandicum</name>
    <dbReference type="NCBI Taxonomy" id="28573"/>
    <lineage>
        <taxon>Eukaryota</taxon>
        <taxon>Fungi</taxon>
        <taxon>Dikarya</taxon>
        <taxon>Ascomycota</taxon>
        <taxon>Pezizomycotina</taxon>
        <taxon>Eurotiomycetes</taxon>
        <taxon>Eurotiomycetidae</taxon>
        <taxon>Eurotiales</taxon>
        <taxon>Trichocomaceae</taxon>
        <taxon>Talaromyces</taxon>
        <taxon>Talaromyces sect. Islandici</taxon>
    </lineage>
</organism>
<name>A0A0U1MAP0_TALIS</name>
<sequence>MRKVPDSRQIPPPPSDLEAGKIIFQVWRGGKWIEVERVAIDPTDPCHIELVANRVYGIPENFSIYPFVRLSPEWLTLGLDQP</sequence>
<dbReference type="Proteomes" id="UP000054383">
    <property type="component" value="Unassembled WGS sequence"/>
</dbReference>